<accession>A0AAX4NEC9</accession>
<evidence type="ECO:0000313" key="1">
    <source>
        <dbReference type="EMBL" id="WYX99569.1"/>
    </source>
</evidence>
<protein>
    <submittedName>
        <fullName evidence="1">Uncharacterized protein</fullName>
    </submittedName>
</protein>
<dbReference type="AlphaFoldDB" id="A0AAX4NEC9"/>
<sequence length="38" mass="4745">MREDSKYKNKALYVNRISNEGYREILSFKYYHLNFQII</sequence>
<name>A0AAX4NEC9_9ARCH</name>
<dbReference type="EMBL" id="CP133772">
    <property type="protein sequence ID" value="WYX99569.1"/>
    <property type="molecule type" value="Genomic_DNA"/>
</dbReference>
<dbReference type="KEGG" id="omr:OXIME_000102"/>
<proteinExistence type="predicted"/>
<reference evidence="1 2" key="1">
    <citation type="submission" date="2023-09" db="EMBL/GenBank/DDBJ databases">
        <authorList>
            <person name="Golyshina O.V."/>
            <person name="Lunev E.A."/>
            <person name="Bargiela R."/>
            <person name="Gaines M.C."/>
            <person name="Daum B."/>
            <person name="Bale N.J."/>
            <person name="Koenen M."/>
            <person name="Sinninghe Damst J.S."/>
            <person name="Yakimov M."/>
            <person name="Golyshin P.N."/>
        </authorList>
    </citation>
    <scope>NUCLEOTIDE SEQUENCE [LARGE SCALE GENOMIC DNA]</scope>
    <source>
        <strain evidence="1 2">M1</strain>
    </source>
</reference>
<organism evidence="1 2">
    <name type="scientific">Oxyplasma meridianum</name>
    <dbReference type="NCBI Taxonomy" id="3073602"/>
    <lineage>
        <taxon>Archaea</taxon>
        <taxon>Methanobacteriati</taxon>
        <taxon>Thermoplasmatota</taxon>
        <taxon>Thermoplasmata</taxon>
        <taxon>Thermoplasmatales</taxon>
        <taxon>Thermoplasmataceae</taxon>
        <taxon>Oxyplasma</taxon>
    </lineage>
</organism>
<gene>
    <name evidence="1" type="ORF">OXIME_000102</name>
</gene>
<evidence type="ECO:0000313" key="2">
    <source>
        <dbReference type="Proteomes" id="UP001451606"/>
    </source>
</evidence>
<keyword evidence="2" id="KW-1185">Reference proteome</keyword>
<dbReference type="Proteomes" id="UP001451606">
    <property type="component" value="Chromosome"/>
</dbReference>